<dbReference type="InterPro" id="IPR055775">
    <property type="entry name" value="DUF7351"/>
</dbReference>
<keyword evidence="4" id="KW-1185">Reference proteome</keyword>
<dbReference type="Proteomes" id="UP000198856">
    <property type="component" value="Unassembled WGS sequence"/>
</dbReference>
<dbReference type="EMBL" id="FNFC01000005">
    <property type="protein sequence ID" value="SDJ57385.1"/>
    <property type="molecule type" value="Genomic_DNA"/>
</dbReference>
<dbReference type="InterPro" id="IPR055771">
    <property type="entry name" value="DUF7347"/>
</dbReference>
<dbReference type="Pfam" id="PF24042">
    <property type="entry name" value="DUF7351"/>
    <property type="match status" value="1"/>
</dbReference>
<evidence type="ECO:0000259" key="2">
    <source>
        <dbReference type="Pfam" id="PF24042"/>
    </source>
</evidence>
<dbReference type="OrthoDB" id="8482at2157"/>
<dbReference type="Pfam" id="PF24038">
    <property type="entry name" value="DUF7347"/>
    <property type="match status" value="1"/>
</dbReference>
<accession>A0A1G8UWA9</accession>
<feature type="domain" description="DUF7347" evidence="1">
    <location>
        <begin position="10"/>
        <end position="90"/>
    </location>
</feature>
<dbReference type="STRING" id="890420.SAMN05216226_105127"/>
<feature type="domain" description="DUF7351" evidence="2">
    <location>
        <begin position="107"/>
        <end position="280"/>
    </location>
</feature>
<sequence>MDSGDAGLSPAAAFALLGHEHRVDILHALLGATQDDVATPVSFARLFDRTSIGVSSQFSYHLDELTGQFVRDTGDGYELRYAGWKVVTAILAGTYNERAGFGPTSIDGICPRCDADGLVATYESEWLTISCRACETRQVNYPIPPGVVQSRSIPEVLDAFDRYVRSHMTRALGGVCPACLGVMEIETPPSDSDGLVAGVCRRCGNQLYPPVGLFLRDHEAVSWFRHEYDSDRLGVPFWELDWCVTDDTATVTATDPWRCRLNLTAGEATLVLSLGEGLTVRSATVE</sequence>
<dbReference type="RefSeq" id="WP_092700987.1">
    <property type="nucleotide sequence ID" value="NZ_FNFC01000005.1"/>
</dbReference>
<gene>
    <name evidence="3" type="ORF">SAMN05216226_105127</name>
</gene>
<proteinExistence type="predicted"/>
<evidence type="ECO:0000313" key="3">
    <source>
        <dbReference type="EMBL" id="SDJ57385.1"/>
    </source>
</evidence>
<protein>
    <submittedName>
        <fullName evidence="3">Uncharacterized protein</fullName>
    </submittedName>
</protein>
<evidence type="ECO:0000313" key="4">
    <source>
        <dbReference type="Proteomes" id="UP000198856"/>
    </source>
</evidence>
<reference evidence="3 4" key="1">
    <citation type="submission" date="2016-10" db="EMBL/GenBank/DDBJ databases">
        <authorList>
            <person name="de Groot N.N."/>
        </authorList>
    </citation>
    <scope>NUCLEOTIDE SEQUENCE [LARGE SCALE GENOMIC DNA]</scope>
    <source>
        <strain evidence="3 4">IBRC-M10015</strain>
    </source>
</reference>
<organism evidence="3 4">
    <name type="scientific">Halovenus aranensis</name>
    <dbReference type="NCBI Taxonomy" id="890420"/>
    <lineage>
        <taxon>Archaea</taxon>
        <taxon>Methanobacteriati</taxon>
        <taxon>Methanobacteriota</taxon>
        <taxon>Stenosarchaea group</taxon>
        <taxon>Halobacteria</taxon>
        <taxon>Halobacteriales</taxon>
        <taxon>Haloarculaceae</taxon>
        <taxon>Halovenus</taxon>
    </lineage>
</organism>
<evidence type="ECO:0000259" key="1">
    <source>
        <dbReference type="Pfam" id="PF24038"/>
    </source>
</evidence>
<name>A0A1G8UWA9_9EURY</name>
<dbReference type="AlphaFoldDB" id="A0A1G8UWA9"/>